<sequence>MRLVALNEERAVYLPEGEDREIEPRAALNKLLTVHSWKTMLDFLKNEACCSLFAKREDDPLKNGLWKPEELQIDLSGSLRSRIDSDSEIDYLDELTEKDLLSVSKDELHEVWIPELLFFRDSYVRYLTIAAYALGATPPDGLFKFPEITEALDQEYVRDFLSDVSKYAAVALDDESTHKIAGTYFDSIAEDTIFENFGNYPDGINKDGYLLTTYEEWPENPVDSLDSTYYFLIVYERERYSKEEAIRLLCGELITVDLGTPMYLNPMDFYHYYTDEPDFEINSLFSLNQGFFRPKDDGGFTRWQTALYDTVEDAIYDGRVSLCPVCGTPIITRSTSSRAEFCCESHKTAASKRRRQTAHILYASGTPLEDAVAQIGEDYRTSIERWYAEAQRIAHPAP</sequence>
<dbReference type="AlphaFoldDB" id="A0A1Y3Y299"/>
<dbReference type="Proteomes" id="UP000195781">
    <property type="component" value="Unassembled WGS sequence"/>
</dbReference>
<name>A0A1Y3Y299_9ACTN</name>
<gene>
    <name evidence="1" type="ORF">B5G02_06530</name>
</gene>
<evidence type="ECO:0000313" key="2">
    <source>
        <dbReference type="Proteomes" id="UP000195781"/>
    </source>
</evidence>
<comment type="caution">
    <text evidence="1">The sequence shown here is derived from an EMBL/GenBank/DDBJ whole genome shotgun (WGS) entry which is preliminary data.</text>
</comment>
<organism evidence="1 2">
    <name type="scientific">[Collinsella] massiliensis</name>
    <dbReference type="NCBI Taxonomy" id="1232426"/>
    <lineage>
        <taxon>Bacteria</taxon>
        <taxon>Bacillati</taxon>
        <taxon>Actinomycetota</taxon>
        <taxon>Coriobacteriia</taxon>
        <taxon>Coriobacteriales</taxon>
        <taxon>Coriobacteriaceae</taxon>
        <taxon>Enorma</taxon>
    </lineage>
</organism>
<dbReference type="EMBL" id="NFIE01000013">
    <property type="protein sequence ID" value="OUN88430.1"/>
    <property type="molecule type" value="Genomic_DNA"/>
</dbReference>
<proteinExistence type="predicted"/>
<protein>
    <submittedName>
        <fullName evidence="1">Uncharacterized protein</fullName>
    </submittedName>
</protein>
<evidence type="ECO:0000313" key="1">
    <source>
        <dbReference type="EMBL" id="OUN88430.1"/>
    </source>
</evidence>
<dbReference type="OrthoDB" id="10020815at2"/>
<keyword evidence="2" id="KW-1185">Reference proteome</keyword>
<reference evidence="2" key="1">
    <citation type="submission" date="2017-04" db="EMBL/GenBank/DDBJ databases">
        <title>Function of individual gut microbiota members based on whole genome sequencing of pure cultures obtained from chicken caecum.</title>
        <authorList>
            <person name="Medvecky M."/>
            <person name="Cejkova D."/>
            <person name="Polansky O."/>
            <person name="Karasova D."/>
            <person name="Kubasova T."/>
            <person name="Cizek A."/>
            <person name="Rychlik I."/>
        </authorList>
    </citation>
    <scope>NUCLEOTIDE SEQUENCE [LARGE SCALE GENOMIC DNA]</scope>
    <source>
        <strain evidence="2">An5</strain>
    </source>
</reference>
<accession>A0A1Y3Y299</accession>